<dbReference type="InterPro" id="IPR004843">
    <property type="entry name" value="Calcineurin-like_PHP"/>
</dbReference>
<keyword evidence="1" id="KW-0378">Hydrolase</keyword>
<dbReference type="SUPFAM" id="SSF56300">
    <property type="entry name" value="Metallo-dependent phosphatases"/>
    <property type="match status" value="1"/>
</dbReference>
<accession>A0A0R2D411</accession>
<dbReference type="Proteomes" id="UP000051015">
    <property type="component" value="Unassembled WGS sequence"/>
</dbReference>
<dbReference type="CDD" id="cd00840">
    <property type="entry name" value="MPP_Mre11_N"/>
    <property type="match status" value="1"/>
</dbReference>
<feature type="domain" description="Calcineurin-like phosphoesterase" evidence="2">
    <location>
        <begin position="1"/>
        <end position="196"/>
    </location>
</feature>
<dbReference type="PATRIC" id="fig|1423725.3.peg.970"/>
<gene>
    <name evidence="3" type="ORF">FC19_GL000942</name>
</gene>
<dbReference type="InterPro" id="IPR014576">
    <property type="entry name" value="Pesterase_YhaO"/>
</dbReference>
<evidence type="ECO:0000313" key="3">
    <source>
        <dbReference type="EMBL" id="KRM96644.1"/>
    </source>
</evidence>
<name>A0A0R2D411_9LACO</name>
<organism evidence="3 4">
    <name type="scientific">Liquorilactobacillus aquaticus DSM 21051</name>
    <dbReference type="NCBI Taxonomy" id="1423725"/>
    <lineage>
        <taxon>Bacteria</taxon>
        <taxon>Bacillati</taxon>
        <taxon>Bacillota</taxon>
        <taxon>Bacilli</taxon>
        <taxon>Lactobacillales</taxon>
        <taxon>Lactobacillaceae</taxon>
        <taxon>Liquorilactobacillus</taxon>
    </lineage>
</organism>
<dbReference type="RefSeq" id="WP_057875947.1">
    <property type="nucleotide sequence ID" value="NZ_AYZD01000015.1"/>
</dbReference>
<dbReference type="InterPro" id="IPR029052">
    <property type="entry name" value="Metallo-depent_PP-like"/>
</dbReference>
<dbReference type="EMBL" id="AYZD01000015">
    <property type="protein sequence ID" value="KRM96644.1"/>
    <property type="molecule type" value="Genomic_DNA"/>
</dbReference>
<sequence length="400" mass="46126">MKFIHTADLHLDSPFEGLKKIPDNFSKQLYKASMTAFDEMIKDAINKKVDFILIAGDLYDNPHPSVTAQLFLQKEFTKLKQFGIPVYLCLGNHDFLDLEKTKLVYPENVYVFPNKVVTKEFFADGQPVSLTSFSYGKQWVKCQTSYFPIKGSEKWHLGMLHGEVSSNFEEAKYAPFSLSQLKSKNYDYWALGHIHKREILSEDPWIVYSGNIQGKNIKEIGVKGYYLVEEQEGQLVPNFCPLTGIQWVETVLGFEKEDTFEQLKTKVETKLIDIKKATPSARAFVMRIILKAPLDFDSSLKERIIKGVLLGQVQSDMQDDHSLFLYDIAINTVRSQQKNFWDIDTEKEAANLVFQETTLYRLADNLVKYRFIDEHFAQPSIAKSIKNKSRAYLEEEMDGE</sequence>
<keyword evidence="4" id="KW-1185">Reference proteome</keyword>
<protein>
    <submittedName>
        <fullName evidence="3">Metallophosphoesterase</fullName>
    </submittedName>
</protein>
<dbReference type="InterPro" id="IPR050535">
    <property type="entry name" value="DNA_Repair-Maintenance_Comp"/>
</dbReference>
<reference evidence="3 4" key="1">
    <citation type="journal article" date="2015" name="Genome Announc.">
        <title>Expanding the biotechnology potential of lactobacilli through comparative genomics of 213 strains and associated genera.</title>
        <authorList>
            <person name="Sun Z."/>
            <person name="Harris H.M."/>
            <person name="McCann A."/>
            <person name="Guo C."/>
            <person name="Argimon S."/>
            <person name="Zhang W."/>
            <person name="Yang X."/>
            <person name="Jeffery I.B."/>
            <person name="Cooney J.C."/>
            <person name="Kagawa T.F."/>
            <person name="Liu W."/>
            <person name="Song Y."/>
            <person name="Salvetti E."/>
            <person name="Wrobel A."/>
            <person name="Rasinkangas P."/>
            <person name="Parkhill J."/>
            <person name="Rea M.C."/>
            <person name="O'Sullivan O."/>
            <person name="Ritari J."/>
            <person name="Douillard F.P."/>
            <person name="Paul Ross R."/>
            <person name="Yang R."/>
            <person name="Briner A.E."/>
            <person name="Felis G.E."/>
            <person name="de Vos W.M."/>
            <person name="Barrangou R."/>
            <person name="Klaenhammer T.R."/>
            <person name="Caufield P.W."/>
            <person name="Cui Y."/>
            <person name="Zhang H."/>
            <person name="O'Toole P.W."/>
        </authorList>
    </citation>
    <scope>NUCLEOTIDE SEQUENCE [LARGE SCALE GENOMIC DNA]</scope>
    <source>
        <strain evidence="3 4">DSM 21051</strain>
    </source>
</reference>
<comment type="caution">
    <text evidence="3">The sequence shown here is derived from an EMBL/GenBank/DDBJ whole genome shotgun (WGS) entry which is preliminary data.</text>
</comment>
<dbReference type="STRING" id="1423725.FC19_GL000942"/>
<proteinExistence type="predicted"/>
<dbReference type="Gene3D" id="3.60.21.10">
    <property type="match status" value="1"/>
</dbReference>
<evidence type="ECO:0000256" key="1">
    <source>
        <dbReference type="ARBA" id="ARBA00022801"/>
    </source>
</evidence>
<dbReference type="AlphaFoldDB" id="A0A0R2D411"/>
<dbReference type="PANTHER" id="PTHR30337:SF7">
    <property type="entry name" value="PHOSPHOESTERASE"/>
    <property type="match status" value="1"/>
</dbReference>
<dbReference type="PIRSF" id="PIRSF033091">
    <property type="entry name" value="Pesterase_YhaO"/>
    <property type="match status" value="1"/>
</dbReference>
<dbReference type="PANTHER" id="PTHR30337">
    <property type="entry name" value="COMPONENT OF ATP-DEPENDENT DSDNA EXONUCLEASE"/>
    <property type="match status" value="1"/>
</dbReference>
<evidence type="ECO:0000313" key="4">
    <source>
        <dbReference type="Proteomes" id="UP000051015"/>
    </source>
</evidence>
<dbReference type="Pfam" id="PF00149">
    <property type="entry name" value="Metallophos"/>
    <property type="match status" value="1"/>
</dbReference>
<dbReference type="GO" id="GO:0016787">
    <property type="term" value="F:hydrolase activity"/>
    <property type="evidence" value="ECO:0007669"/>
    <property type="project" value="UniProtKB-KW"/>
</dbReference>
<dbReference type="InterPro" id="IPR041796">
    <property type="entry name" value="Mre11_N"/>
</dbReference>
<evidence type="ECO:0000259" key="2">
    <source>
        <dbReference type="Pfam" id="PF00149"/>
    </source>
</evidence>